<dbReference type="EMBL" id="PYAA01000039">
    <property type="protein sequence ID" value="RAN94841.1"/>
    <property type="molecule type" value="Genomic_DNA"/>
</dbReference>
<sequence>MPRSKPTDDPGRRTTRRTAIVVAVVTLVVAVGAGVGALALRRHPGGDVASAPPPVTTTTVTRADLSDSRSLNGTLGFGPERLVKGAGEGVVTRLPKVGDTVARGKSLYWVDDRPVPVLFGGTPLFRTLDKPGLVGSDVRIVSDNLRALGFGTGSQPSRGKDGTKIGTGQALLTESLVGAIKKWQQALGLEPTGTIGVGQVAVLTGPARVSAVKALPGDPVAGELLAVTEKVKLVTVPVGTTEVGTITVGAAVVVALPDSSEIPATVASISQTVRGGGSDGGTGQSSPPTVDVLVAPTRAADVAKLDVATVQVRFTTAVHKGVLAVPVGALVALREGGHALQLPDGGLVAVETGMFARGLVEVSGTGVTEGLDVVTAS</sequence>
<proteinExistence type="predicted"/>
<dbReference type="InterPro" id="IPR036365">
    <property type="entry name" value="PGBD-like_sf"/>
</dbReference>
<name>A0A328MUN1_9ACTN</name>
<dbReference type="Proteomes" id="UP000248966">
    <property type="component" value="Unassembled WGS sequence"/>
</dbReference>
<feature type="transmembrane region" description="Helical" evidence="1">
    <location>
        <begin position="20"/>
        <end position="40"/>
    </location>
</feature>
<organism evidence="2 3">
    <name type="scientific">Micromonospora noduli</name>
    <dbReference type="NCBI Taxonomy" id="709876"/>
    <lineage>
        <taxon>Bacteria</taxon>
        <taxon>Bacillati</taxon>
        <taxon>Actinomycetota</taxon>
        <taxon>Actinomycetes</taxon>
        <taxon>Micromonosporales</taxon>
        <taxon>Micromonosporaceae</taxon>
        <taxon>Micromonospora</taxon>
    </lineage>
</organism>
<comment type="caution">
    <text evidence="2">The sequence shown here is derived from an EMBL/GenBank/DDBJ whole genome shotgun (WGS) entry which is preliminary data.</text>
</comment>
<keyword evidence="1" id="KW-0472">Membrane</keyword>
<dbReference type="AlphaFoldDB" id="A0A328MUN1"/>
<evidence type="ECO:0000256" key="1">
    <source>
        <dbReference type="SAM" id="Phobius"/>
    </source>
</evidence>
<evidence type="ECO:0000313" key="2">
    <source>
        <dbReference type="EMBL" id="RAN94841.1"/>
    </source>
</evidence>
<gene>
    <name evidence="2" type="ORF">LAH08_05728</name>
</gene>
<evidence type="ECO:0008006" key="4">
    <source>
        <dbReference type="Google" id="ProtNLM"/>
    </source>
</evidence>
<evidence type="ECO:0000313" key="3">
    <source>
        <dbReference type="Proteomes" id="UP000248966"/>
    </source>
</evidence>
<protein>
    <recommendedName>
        <fullName evidence="4">Peptidoglycan binding-like domain-containing protein</fullName>
    </recommendedName>
</protein>
<dbReference type="RefSeq" id="WP_112588486.1">
    <property type="nucleotide sequence ID" value="NZ_PYAA01000039.1"/>
</dbReference>
<keyword evidence="1" id="KW-0812">Transmembrane</keyword>
<dbReference type="SUPFAM" id="SSF47090">
    <property type="entry name" value="PGBD-like"/>
    <property type="match status" value="1"/>
</dbReference>
<reference evidence="2 3" key="1">
    <citation type="submission" date="2018-03" db="EMBL/GenBank/DDBJ databases">
        <title>Defining the species Micromonospora saelicesensis and Micromonospora noduli under the framework of genomics.</title>
        <authorList>
            <person name="Riesco R."/>
            <person name="Trujillo M.E."/>
        </authorList>
    </citation>
    <scope>NUCLEOTIDE SEQUENCE [LARGE SCALE GENOMIC DNA]</scope>
    <source>
        <strain evidence="2 3">LAH08</strain>
    </source>
</reference>
<accession>A0A328MUN1</accession>
<keyword evidence="1" id="KW-1133">Transmembrane helix</keyword>